<dbReference type="InterPro" id="IPR025336">
    <property type="entry name" value="SCO4226-like"/>
</dbReference>
<keyword evidence="2" id="KW-1185">Reference proteome</keyword>
<organism evidence="1 2">
    <name type="scientific">Saccharothrix hoggarensis</name>
    <dbReference type="NCBI Taxonomy" id="913853"/>
    <lineage>
        <taxon>Bacteria</taxon>
        <taxon>Bacillati</taxon>
        <taxon>Actinomycetota</taxon>
        <taxon>Actinomycetes</taxon>
        <taxon>Pseudonocardiales</taxon>
        <taxon>Pseudonocardiaceae</taxon>
        <taxon>Saccharothrix</taxon>
    </lineage>
</organism>
<protein>
    <submittedName>
        <fullName evidence="1">DUF4242 domain-containing protein</fullName>
    </submittedName>
</protein>
<accession>A0ABW3R4I0</accession>
<gene>
    <name evidence="1" type="ORF">ACFQ3T_32915</name>
</gene>
<proteinExistence type="predicted"/>
<dbReference type="RefSeq" id="WP_380729448.1">
    <property type="nucleotide sequence ID" value="NZ_JBHTLK010000303.1"/>
</dbReference>
<dbReference type="InterPro" id="IPR042557">
    <property type="entry name" value="SCO4226"/>
</dbReference>
<sequence>MDVHHHLPEGAGAKDVADAHAADLRIQDRYGVRYLNYWVDEQDGKVFCLVEAPDAESAHRVHREAHGLVADEIHPVTQG</sequence>
<dbReference type="Pfam" id="PF14026">
    <property type="entry name" value="SCO4226-like"/>
    <property type="match status" value="1"/>
</dbReference>
<evidence type="ECO:0000313" key="2">
    <source>
        <dbReference type="Proteomes" id="UP001597168"/>
    </source>
</evidence>
<comment type="caution">
    <text evidence="1">The sequence shown here is derived from an EMBL/GenBank/DDBJ whole genome shotgun (WGS) entry which is preliminary data.</text>
</comment>
<dbReference type="EMBL" id="JBHTLK010000303">
    <property type="protein sequence ID" value="MFD1151966.1"/>
    <property type="molecule type" value="Genomic_DNA"/>
</dbReference>
<reference evidence="2" key="1">
    <citation type="journal article" date="2019" name="Int. J. Syst. Evol. Microbiol.">
        <title>The Global Catalogue of Microorganisms (GCM) 10K type strain sequencing project: providing services to taxonomists for standard genome sequencing and annotation.</title>
        <authorList>
            <consortium name="The Broad Institute Genomics Platform"/>
            <consortium name="The Broad Institute Genome Sequencing Center for Infectious Disease"/>
            <person name="Wu L."/>
            <person name="Ma J."/>
        </authorList>
    </citation>
    <scope>NUCLEOTIDE SEQUENCE [LARGE SCALE GENOMIC DNA]</scope>
    <source>
        <strain evidence="2">CCUG 60214</strain>
    </source>
</reference>
<evidence type="ECO:0000313" key="1">
    <source>
        <dbReference type="EMBL" id="MFD1151966.1"/>
    </source>
</evidence>
<dbReference type="Proteomes" id="UP001597168">
    <property type="component" value="Unassembled WGS sequence"/>
</dbReference>
<name>A0ABW3R4I0_9PSEU</name>
<dbReference type="Gene3D" id="3.30.70.3090">
    <property type="entry name" value="ORF SCO4226, nickel-binding ferredoxin-like monomer"/>
    <property type="match status" value="1"/>
</dbReference>